<gene>
    <name evidence="5" type="primary">LCL2</name>
    <name evidence="5" type="ORF">OC846_003215</name>
</gene>
<keyword evidence="3 4" id="KW-0732">Signal</keyword>
<dbReference type="GO" id="GO:0036503">
    <property type="term" value="P:ERAD pathway"/>
    <property type="evidence" value="ECO:0007669"/>
    <property type="project" value="TreeGrafter"/>
</dbReference>
<evidence type="ECO:0000313" key="5">
    <source>
        <dbReference type="EMBL" id="KAK0551619.1"/>
    </source>
</evidence>
<evidence type="ECO:0000256" key="4">
    <source>
        <dbReference type="SAM" id="SignalP"/>
    </source>
</evidence>
<organism evidence="5 6">
    <name type="scientific">Tilletia horrida</name>
    <dbReference type="NCBI Taxonomy" id="155126"/>
    <lineage>
        <taxon>Eukaryota</taxon>
        <taxon>Fungi</taxon>
        <taxon>Dikarya</taxon>
        <taxon>Basidiomycota</taxon>
        <taxon>Ustilaginomycotina</taxon>
        <taxon>Exobasidiomycetes</taxon>
        <taxon>Tilletiales</taxon>
        <taxon>Tilletiaceae</taxon>
        <taxon>Tilletia</taxon>
    </lineage>
</organism>
<evidence type="ECO:0000256" key="2">
    <source>
        <dbReference type="ARBA" id="ARBA00018534"/>
    </source>
</evidence>
<dbReference type="PANTHER" id="PTHR38425:SF1">
    <property type="entry name" value="LONG CHRONOLOGICAL LIFESPAN PROTEIN 2"/>
    <property type="match status" value="1"/>
</dbReference>
<dbReference type="Proteomes" id="UP001176517">
    <property type="component" value="Unassembled WGS sequence"/>
</dbReference>
<reference evidence="5" key="1">
    <citation type="journal article" date="2023" name="PhytoFront">
        <title>Draft Genome Resources of Seven Strains of Tilletia horrida, Causal Agent of Kernel Smut of Rice.</title>
        <authorList>
            <person name="Khanal S."/>
            <person name="Antony Babu S."/>
            <person name="Zhou X.G."/>
        </authorList>
    </citation>
    <scope>NUCLEOTIDE SEQUENCE</scope>
    <source>
        <strain evidence="5">TX6</strain>
    </source>
</reference>
<proteinExistence type="inferred from homology"/>
<dbReference type="AlphaFoldDB" id="A0AAN6GPG3"/>
<dbReference type="InterPro" id="IPR034543">
    <property type="entry name" value="LCL2"/>
</dbReference>
<accession>A0AAN6GPG3</accession>
<name>A0AAN6GPG3_9BASI</name>
<comment type="caution">
    <text evidence="5">The sequence shown here is derived from an EMBL/GenBank/DDBJ whole genome shotgun (WGS) entry which is preliminary data.</text>
</comment>
<keyword evidence="6" id="KW-1185">Reference proteome</keyword>
<dbReference type="PANTHER" id="PTHR38425">
    <property type="entry name" value="LONG CHRONOLOGICAL LIFESPAN PROTEIN 2"/>
    <property type="match status" value="1"/>
</dbReference>
<dbReference type="EMBL" id="JAPDMZ010000074">
    <property type="protein sequence ID" value="KAK0551619.1"/>
    <property type="molecule type" value="Genomic_DNA"/>
</dbReference>
<protein>
    <recommendedName>
        <fullName evidence="2">Long chronological lifespan protein 2</fullName>
    </recommendedName>
</protein>
<feature type="signal peptide" evidence="4">
    <location>
        <begin position="1"/>
        <end position="35"/>
    </location>
</feature>
<evidence type="ECO:0000256" key="1">
    <source>
        <dbReference type="ARBA" id="ARBA00010545"/>
    </source>
</evidence>
<comment type="similarity">
    <text evidence="1">Belongs to the LCL2 family.</text>
</comment>
<sequence>MRCPSILRSGALSSQTVFLLCLALVASLIPSLVSAQGFFSNFFSGHHQGEQEAPPLGDAKWFHDRVEAATCTEYLCPRTLSCVSGPEKCPCPFPQQIACPYSDYEPEGDDHASGSAKKKAGGSVCITAKDCSSVQRLLQLGSGFKLKDLKG</sequence>
<evidence type="ECO:0000313" key="6">
    <source>
        <dbReference type="Proteomes" id="UP001176517"/>
    </source>
</evidence>
<feature type="chain" id="PRO_5042821332" description="Long chronological lifespan protein 2" evidence="4">
    <location>
        <begin position="36"/>
        <end position="151"/>
    </location>
</feature>
<evidence type="ECO:0000256" key="3">
    <source>
        <dbReference type="ARBA" id="ARBA00022729"/>
    </source>
</evidence>